<organism evidence="1 2">
    <name type="scientific">Phaseolus coccineus</name>
    <name type="common">Scarlet runner bean</name>
    <name type="synonym">Phaseolus multiflorus</name>
    <dbReference type="NCBI Taxonomy" id="3886"/>
    <lineage>
        <taxon>Eukaryota</taxon>
        <taxon>Viridiplantae</taxon>
        <taxon>Streptophyta</taxon>
        <taxon>Embryophyta</taxon>
        <taxon>Tracheophyta</taxon>
        <taxon>Spermatophyta</taxon>
        <taxon>Magnoliopsida</taxon>
        <taxon>eudicotyledons</taxon>
        <taxon>Gunneridae</taxon>
        <taxon>Pentapetalae</taxon>
        <taxon>rosids</taxon>
        <taxon>fabids</taxon>
        <taxon>Fabales</taxon>
        <taxon>Fabaceae</taxon>
        <taxon>Papilionoideae</taxon>
        <taxon>50 kb inversion clade</taxon>
        <taxon>NPAAA clade</taxon>
        <taxon>indigoferoid/millettioid clade</taxon>
        <taxon>Phaseoleae</taxon>
        <taxon>Phaseolus</taxon>
    </lineage>
</organism>
<dbReference type="EMBL" id="JAYMYR010000007">
    <property type="protein sequence ID" value="KAK7353993.1"/>
    <property type="molecule type" value="Genomic_DNA"/>
</dbReference>
<dbReference type="AlphaFoldDB" id="A0AAN9MM85"/>
<name>A0AAN9MM85_PHACN</name>
<accession>A0AAN9MM85</accession>
<evidence type="ECO:0000313" key="2">
    <source>
        <dbReference type="Proteomes" id="UP001374584"/>
    </source>
</evidence>
<gene>
    <name evidence="1" type="ORF">VNO80_19449</name>
</gene>
<dbReference type="Proteomes" id="UP001374584">
    <property type="component" value="Unassembled WGS sequence"/>
</dbReference>
<evidence type="ECO:0008006" key="3">
    <source>
        <dbReference type="Google" id="ProtNLM"/>
    </source>
</evidence>
<keyword evidence="2" id="KW-1185">Reference proteome</keyword>
<protein>
    <recommendedName>
        <fullName evidence="3">Phloem specific protein</fullName>
    </recommendedName>
</protein>
<sequence length="100" mass="12116">MEYTRVSGYEREPFVEYSTHTPMMGNYHPNAHREFTEKVVYEDSVIGGPHHHHNHMHQRHPETREVVKVVEYEVPERRIGEVIYEENRMAYGTDRYLPRY</sequence>
<reference evidence="1 2" key="1">
    <citation type="submission" date="2024-01" db="EMBL/GenBank/DDBJ databases">
        <title>The genomes of 5 underutilized Papilionoideae crops provide insights into root nodulation and disease resistanc.</title>
        <authorList>
            <person name="Jiang F."/>
        </authorList>
    </citation>
    <scope>NUCLEOTIDE SEQUENCE [LARGE SCALE GENOMIC DNA]</scope>
    <source>
        <strain evidence="1">JINMINGXINNONG_FW02</strain>
        <tissue evidence="1">Leaves</tissue>
    </source>
</reference>
<evidence type="ECO:0000313" key="1">
    <source>
        <dbReference type="EMBL" id="KAK7353993.1"/>
    </source>
</evidence>
<proteinExistence type="predicted"/>
<comment type="caution">
    <text evidence="1">The sequence shown here is derived from an EMBL/GenBank/DDBJ whole genome shotgun (WGS) entry which is preliminary data.</text>
</comment>